<dbReference type="AlphaFoldDB" id="A0A2J9PKG5"/>
<dbReference type="Proteomes" id="UP000192813">
    <property type="component" value="Unassembled WGS sequence"/>
</dbReference>
<protein>
    <submittedName>
        <fullName evidence="1">Uncharacterized protein</fullName>
    </submittedName>
</protein>
<reference evidence="2" key="1">
    <citation type="submission" date="2017-12" db="EMBL/GenBank/DDBJ databases">
        <title>FDA dAtabase for Regulatory Grade micrObial Sequences (FDA-ARGOS): Supporting development and validation of Infectious Disease Dx tests.</title>
        <authorList>
            <person name="Hoffmann M."/>
            <person name="Allard M."/>
            <person name="Evans P."/>
            <person name="Brown E."/>
            <person name="Tallon L."/>
            <person name="Sadzewicz L."/>
            <person name="Sengamalay N."/>
            <person name="Ott S."/>
            <person name="Godinez A."/>
            <person name="Nagaraj S."/>
            <person name="Vavikolanu K."/>
            <person name="Aluvathingal J."/>
            <person name="Nadendla S."/>
            <person name="Sichtig H."/>
        </authorList>
    </citation>
    <scope>NUCLEOTIDE SEQUENCE [LARGE SCALE GENOMIC DNA]</scope>
    <source>
        <strain evidence="2">FDAARGOS_249</strain>
    </source>
</reference>
<evidence type="ECO:0000313" key="2">
    <source>
        <dbReference type="Proteomes" id="UP000192813"/>
    </source>
</evidence>
<name>A0A2J9PKG5_9LACT</name>
<dbReference type="EMBL" id="NBTM02000001">
    <property type="protein sequence ID" value="PNL90832.1"/>
    <property type="molecule type" value="Genomic_DNA"/>
</dbReference>
<sequence length="63" mass="7860">MKSKELEELFFELLDRWYCTENAINQEFETFNTNYTEETDKDYFEYKQRFENIKKELITIGLE</sequence>
<evidence type="ECO:0000313" key="1">
    <source>
        <dbReference type="EMBL" id="PNL90832.1"/>
    </source>
</evidence>
<accession>A0A2J9PKG5</accession>
<organism evidence="1 2">
    <name type="scientific">Aerococcus viridans</name>
    <dbReference type="NCBI Taxonomy" id="1377"/>
    <lineage>
        <taxon>Bacteria</taxon>
        <taxon>Bacillati</taxon>
        <taxon>Bacillota</taxon>
        <taxon>Bacilli</taxon>
        <taxon>Lactobacillales</taxon>
        <taxon>Aerococcaceae</taxon>
        <taxon>Aerococcus</taxon>
    </lineage>
</organism>
<comment type="caution">
    <text evidence="1">The sequence shown here is derived from an EMBL/GenBank/DDBJ whole genome shotgun (WGS) entry which is preliminary data.</text>
</comment>
<dbReference type="RefSeq" id="WP_083067608.1">
    <property type="nucleotide sequence ID" value="NZ_NBTM02000001.1"/>
</dbReference>
<proteinExistence type="predicted"/>
<gene>
    <name evidence="1" type="ORF">A6J77_000540</name>
</gene>